<dbReference type="RefSeq" id="XP_071920151.1">
    <property type="nucleotide sequence ID" value="XM_072064050.1"/>
</dbReference>
<keyword evidence="4" id="KW-0963">Cytoplasm</keyword>
<evidence type="ECO:0000313" key="5">
    <source>
        <dbReference type="Proteomes" id="UP001652660"/>
    </source>
</evidence>
<dbReference type="InterPro" id="IPR027417">
    <property type="entry name" value="P-loop_NTPase"/>
</dbReference>
<gene>
    <name evidence="6" type="primary">LOC113705501</name>
</gene>
<dbReference type="GeneID" id="113705501"/>
<evidence type="ECO:0000256" key="3">
    <source>
        <dbReference type="ARBA" id="ARBA00022840"/>
    </source>
</evidence>
<dbReference type="PANTHER" id="PTHR23078">
    <property type="entry name" value="VESICULAR-FUSION PROTEIN NSF"/>
    <property type="match status" value="1"/>
</dbReference>
<keyword evidence="2 4" id="KW-0547">Nucleotide-binding</keyword>
<evidence type="ECO:0000313" key="6">
    <source>
        <dbReference type="RefSeq" id="XP_071920151.1"/>
    </source>
</evidence>
<keyword evidence="4" id="KW-0653">Protein transport</keyword>
<name>A0ABM4VKV1_COFAR</name>
<dbReference type="SUPFAM" id="SSF52540">
    <property type="entry name" value="P-loop containing nucleoside triphosphate hydrolases"/>
    <property type="match status" value="1"/>
</dbReference>
<dbReference type="Proteomes" id="UP001652660">
    <property type="component" value="Chromosome 8c"/>
</dbReference>
<comment type="cofactor">
    <cofactor evidence="4">
        <name>Mg(2+)</name>
        <dbReference type="ChEBI" id="CHEBI:18420"/>
    </cofactor>
    <text evidence="4">Binds 1 Mg(2+) ion per subunit.</text>
</comment>
<sequence length="163" mass="18364">MQGVIEGQKDLDGMQLGMISAETCMIFKTSYPRRVKILNQHEPSSIFRQKEFDFQSLGVGTDESFKEMFLGMIASRMYHPRVARKYGVKHVKGFLIHGPSGTGKTLLARTLGVILKNTKAIDVKSGILKRISRRLFISGRAHVRNCRRIPKSRTRGIGSSRVN</sequence>
<dbReference type="Gene3D" id="3.40.50.300">
    <property type="entry name" value="P-loop containing nucleotide triphosphate hydrolases"/>
    <property type="match status" value="1"/>
</dbReference>
<dbReference type="InterPro" id="IPR039812">
    <property type="entry name" value="Vesicle-fus_ATPase"/>
</dbReference>
<comment type="function">
    <text evidence="4">Required for vesicle-mediated transport. Catalyzes the fusion of transport vesicles within the Golgi cisternae. Is also required for transport from the endoplasmic reticulum to the Golgi stack. Seems to function as a fusion protein required for the delivery of cargo proteins to all compartments of the Golgi stack independent of vesicle origin.</text>
</comment>
<dbReference type="PANTHER" id="PTHR23078:SF3">
    <property type="entry name" value="VESICLE-FUSING ATPASE"/>
    <property type="match status" value="1"/>
</dbReference>
<accession>A0ABM4VKV1</accession>
<keyword evidence="3 4" id="KW-0067">ATP-binding</keyword>
<protein>
    <recommendedName>
        <fullName evidence="4">Vesicle-fusing ATPase</fullName>
        <ecNumber evidence="4">3.6.4.6</ecNumber>
    </recommendedName>
</protein>
<keyword evidence="4" id="KW-0479">Metal-binding</keyword>
<proteinExistence type="inferred from homology"/>
<evidence type="ECO:0000256" key="1">
    <source>
        <dbReference type="ARBA" id="ARBA00006914"/>
    </source>
</evidence>
<comment type="subcellular location">
    <subcellularLocation>
        <location evidence="4">Cytoplasm</location>
    </subcellularLocation>
</comment>
<keyword evidence="4" id="KW-0378">Hydrolase</keyword>
<evidence type="ECO:0000256" key="4">
    <source>
        <dbReference type="RuleBase" id="RU367045"/>
    </source>
</evidence>
<comment type="catalytic activity">
    <reaction evidence="4">
        <text>ATP + H2O = ADP + phosphate + H(+)</text>
        <dbReference type="Rhea" id="RHEA:13065"/>
        <dbReference type="ChEBI" id="CHEBI:15377"/>
        <dbReference type="ChEBI" id="CHEBI:15378"/>
        <dbReference type="ChEBI" id="CHEBI:30616"/>
        <dbReference type="ChEBI" id="CHEBI:43474"/>
        <dbReference type="ChEBI" id="CHEBI:456216"/>
        <dbReference type="EC" id="3.6.4.6"/>
    </reaction>
</comment>
<keyword evidence="4" id="KW-0460">Magnesium</keyword>
<keyword evidence="4" id="KW-0931">ER-Golgi transport</keyword>
<evidence type="ECO:0000256" key="2">
    <source>
        <dbReference type="ARBA" id="ARBA00022741"/>
    </source>
</evidence>
<comment type="similarity">
    <text evidence="1 4">Belongs to the AAA ATPase family.</text>
</comment>
<organism evidence="5 6">
    <name type="scientific">Coffea arabica</name>
    <name type="common">Arabian coffee</name>
    <dbReference type="NCBI Taxonomy" id="13443"/>
    <lineage>
        <taxon>Eukaryota</taxon>
        <taxon>Viridiplantae</taxon>
        <taxon>Streptophyta</taxon>
        <taxon>Embryophyta</taxon>
        <taxon>Tracheophyta</taxon>
        <taxon>Spermatophyta</taxon>
        <taxon>Magnoliopsida</taxon>
        <taxon>eudicotyledons</taxon>
        <taxon>Gunneridae</taxon>
        <taxon>Pentapetalae</taxon>
        <taxon>asterids</taxon>
        <taxon>lamiids</taxon>
        <taxon>Gentianales</taxon>
        <taxon>Rubiaceae</taxon>
        <taxon>Ixoroideae</taxon>
        <taxon>Gardenieae complex</taxon>
        <taxon>Bertiereae - Coffeeae clade</taxon>
        <taxon>Coffeeae</taxon>
        <taxon>Coffea</taxon>
    </lineage>
</organism>
<keyword evidence="5" id="KW-1185">Reference proteome</keyword>
<dbReference type="EC" id="3.6.4.6" evidence="4"/>
<keyword evidence="4" id="KW-0813">Transport</keyword>
<reference evidence="6" key="1">
    <citation type="submission" date="2025-08" db="UniProtKB">
        <authorList>
            <consortium name="RefSeq"/>
        </authorList>
    </citation>
    <scope>IDENTIFICATION</scope>
    <source>
        <tissue evidence="6">Leaves</tissue>
    </source>
</reference>